<dbReference type="InterPro" id="IPR014720">
    <property type="entry name" value="dsRBD_dom"/>
</dbReference>
<dbReference type="InterPro" id="IPR036389">
    <property type="entry name" value="RNase_III_sf"/>
</dbReference>
<comment type="similarity">
    <text evidence="2">Belongs to the ribonuclease III family.</text>
</comment>
<dbReference type="Gene3D" id="1.10.1520.10">
    <property type="entry name" value="Ribonuclease III domain"/>
    <property type="match status" value="1"/>
</dbReference>
<evidence type="ECO:0000313" key="12">
    <source>
        <dbReference type="EMBL" id="MBK4735945.1"/>
    </source>
</evidence>
<dbReference type="NCBIfam" id="TIGR02191">
    <property type="entry name" value="RNaseIII"/>
    <property type="match status" value="1"/>
</dbReference>
<dbReference type="GO" id="GO:0010468">
    <property type="term" value="P:regulation of gene expression"/>
    <property type="evidence" value="ECO:0007669"/>
    <property type="project" value="TreeGrafter"/>
</dbReference>
<evidence type="ECO:0000256" key="8">
    <source>
        <dbReference type="ARBA" id="ARBA00022884"/>
    </source>
</evidence>
<dbReference type="SUPFAM" id="SSF69065">
    <property type="entry name" value="RNase III domain-like"/>
    <property type="match status" value="1"/>
</dbReference>
<dbReference type="PROSITE" id="PS00517">
    <property type="entry name" value="RNASE_3_1"/>
    <property type="match status" value="1"/>
</dbReference>
<dbReference type="CDD" id="cd00593">
    <property type="entry name" value="RIBOc"/>
    <property type="match status" value="1"/>
</dbReference>
<dbReference type="Pfam" id="PF14622">
    <property type="entry name" value="Ribonucleas_3_3"/>
    <property type="match status" value="1"/>
</dbReference>
<dbReference type="GO" id="GO:0008033">
    <property type="term" value="P:tRNA processing"/>
    <property type="evidence" value="ECO:0007669"/>
    <property type="project" value="UniProtKB-KW"/>
</dbReference>
<dbReference type="RefSeq" id="WP_200592871.1">
    <property type="nucleotide sequence ID" value="NZ_JAEPBG010000006.1"/>
</dbReference>
<dbReference type="GO" id="GO:0046872">
    <property type="term" value="F:metal ion binding"/>
    <property type="evidence" value="ECO:0007669"/>
    <property type="project" value="UniProtKB-KW"/>
</dbReference>
<comment type="subcellular location">
    <subcellularLocation>
        <location evidence="9">Cytoplasm</location>
    </subcellularLocation>
</comment>
<proteinExistence type="inferred from homology"/>
<dbReference type="SMART" id="SM00535">
    <property type="entry name" value="RIBOc"/>
    <property type="match status" value="1"/>
</dbReference>
<evidence type="ECO:0000313" key="13">
    <source>
        <dbReference type="Proteomes" id="UP000622890"/>
    </source>
</evidence>
<keyword evidence="3 9" id="KW-0698">rRNA processing</keyword>
<keyword evidence="13" id="KW-1185">Reference proteome</keyword>
<evidence type="ECO:0000256" key="5">
    <source>
        <dbReference type="ARBA" id="ARBA00022722"/>
    </source>
</evidence>
<evidence type="ECO:0000259" key="11">
    <source>
        <dbReference type="PROSITE" id="PS50142"/>
    </source>
</evidence>
<reference evidence="12" key="1">
    <citation type="submission" date="2021-01" db="EMBL/GenBank/DDBJ databases">
        <title>Genome sequence of strain Noviherbaspirillum sp. DKR-6.</title>
        <authorList>
            <person name="Chaudhary D.K."/>
        </authorList>
    </citation>
    <scope>NUCLEOTIDE SEQUENCE</scope>
    <source>
        <strain evidence="12">DKR-6</strain>
    </source>
</reference>
<dbReference type="PANTHER" id="PTHR11207:SF0">
    <property type="entry name" value="RIBONUCLEASE 3"/>
    <property type="match status" value="1"/>
</dbReference>
<sequence length="227" mass="25049">MTTTTVHPLAALQQALDYRFRDLALLERALVHKSFSANNNERLEFLGDSVLNMIAALYLFQNFPGSSEGDMSRLRAAMVRADALADIAARIELRRYLRVSAGHSSNAVVKSTLADAMEAIFAAVFLDGGFEAARQVIQSQLLYLLKNGMVPLQKDSKTQLQEILQQSGLALPAYRTLSHTDLRGDAEFRVECRVAQLNVAVMGTGRNRKEAEQKAAAAALPLCRNRR</sequence>
<dbReference type="GO" id="GO:0005737">
    <property type="term" value="C:cytoplasm"/>
    <property type="evidence" value="ECO:0007669"/>
    <property type="project" value="UniProtKB-SubCell"/>
</dbReference>
<keyword evidence="9" id="KW-0819">tRNA processing</keyword>
<comment type="subunit">
    <text evidence="9">Homodimer.</text>
</comment>
<keyword evidence="7 9" id="KW-0378">Hydrolase</keyword>
<dbReference type="Proteomes" id="UP000622890">
    <property type="component" value="Unassembled WGS sequence"/>
</dbReference>
<feature type="binding site" evidence="9">
    <location>
        <position position="118"/>
    </location>
    <ligand>
        <name>Mg(2+)</name>
        <dbReference type="ChEBI" id="CHEBI:18420"/>
    </ligand>
</feature>
<feature type="binding site" evidence="9">
    <location>
        <position position="115"/>
    </location>
    <ligand>
        <name>Mg(2+)</name>
        <dbReference type="ChEBI" id="CHEBI:18420"/>
    </ligand>
</feature>
<dbReference type="GO" id="GO:0006397">
    <property type="term" value="P:mRNA processing"/>
    <property type="evidence" value="ECO:0007669"/>
    <property type="project" value="UniProtKB-UniRule"/>
</dbReference>
<dbReference type="PROSITE" id="PS50137">
    <property type="entry name" value="DS_RBD"/>
    <property type="match status" value="1"/>
</dbReference>
<organism evidence="12 13">
    <name type="scientific">Noviherbaspirillum pedocola</name>
    <dbReference type="NCBI Taxonomy" id="2801341"/>
    <lineage>
        <taxon>Bacteria</taxon>
        <taxon>Pseudomonadati</taxon>
        <taxon>Pseudomonadota</taxon>
        <taxon>Betaproteobacteria</taxon>
        <taxon>Burkholderiales</taxon>
        <taxon>Oxalobacteraceae</taxon>
        <taxon>Noviherbaspirillum</taxon>
    </lineage>
</organism>
<dbReference type="GO" id="GO:0019843">
    <property type="term" value="F:rRNA binding"/>
    <property type="evidence" value="ECO:0007669"/>
    <property type="project" value="UniProtKB-KW"/>
</dbReference>
<keyword evidence="9" id="KW-0460">Magnesium</keyword>
<keyword evidence="6 9" id="KW-0255">Endonuclease</keyword>
<name>A0A934SST5_9BURK</name>
<keyword evidence="9" id="KW-0963">Cytoplasm</keyword>
<gene>
    <name evidence="9 12" type="primary">rnc</name>
    <name evidence="12" type="ORF">JJB74_15095</name>
</gene>
<feature type="active site" evidence="9">
    <location>
        <position position="118"/>
    </location>
</feature>
<dbReference type="GO" id="GO:0004525">
    <property type="term" value="F:ribonuclease III activity"/>
    <property type="evidence" value="ECO:0007669"/>
    <property type="project" value="UniProtKB-UniRule"/>
</dbReference>
<evidence type="ECO:0000256" key="7">
    <source>
        <dbReference type="ARBA" id="ARBA00022801"/>
    </source>
</evidence>
<comment type="catalytic activity">
    <reaction evidence="1 9">
        <text>Endonucleolytic cleavage to 5'-phosphomonoester.</text>
        <dbReference type="EC" id="3.1.26.3"/>
    </reaction>
</comment>
<dbReference type="SUPFAM" id="SSF54768">
    <property type="entry name" value="dsRNA-binding domain-like"/>
    <property type="match status" value="1"/>
</dbReference>
<evidence type="ECO:0000256" key="3">
    <source>
        <dbReference type="ARBA" id="ARBA00022552"/>
    </source>
</evidence>
<feature type="binding site" evidence="9">
    <location>
        <position position="44"/>
    </location>
    <ligand>
        <name>Mg(2+)</name>
        <dbReference type="ChEBI" id="CHEBI:18420"/>
    </ligand>
</feature>
<feature type="active site" evidence="9">
    <location>
        <position position="48"/>
    </location>
</feature>
<dbReference type="PANTHER" id="PTHR11207">
    <property type="entry name" value="RIBONUCLEASE III"/>
    <property type="match status" value="1"/>
</dbReference>
<evidence type="ECO:0000256" key="9">
    <source>
        <dbReference type="HAMAP-Rule" id="MF_00104"/>
    </source>
</evidence>
<dbReference type="Gene3D" id="3.30.160.20">
    <property type="match status" value="1"/>
</dbReference>
<keyword evidence="8 9" id="KW-0694">RNA-binding</keyword>
<dbReference type="HAMAP" id="MF_00104">
    <property type="entry name" value="RNase_III"/>
    <property type="match status" value="1"/>
</dbReference>
<keyword evidence="4 9" id="KW-0507">mRNA processing</keyword>
<keyword evidence="9" id="KW-0479">Metal-binding</keyword>
<dbReference type="Pfam" id="PF00035">
    <property type="entry name" value="dsrm"/>
    <property type="match status" value="1"/>
</dbReference>
<dbReference type="EMBL" id="JAEPBG010000006">
    <property type="protein sequence ID" value="MBK4735945.1"/>
    <property type="molecule type" value="Genomic_DNA"/>
</dbReference>
<dbReference type="EC" id="3.1.26.3" evidence="9"/>
<dbReference type="PROSITE" id="PS50142">
    <property type="entry name" value="RNASE_3_2"/>
    <property type="match status" value="1"/>
</dbReference>
<keyword evidence="5 9" id="KW-0540">Nuclease</keyword>
<comment type="caution">
    <text evidence="12">The sequence shown here is derived from an EMBL/GenBank/DDBJ whole genome shotgun (WGS) entry which is preliminary data.</text>
</comment>
<evidence type="ECO:0000259" key="10">
    <source>
        <dbReference type="PROSITE" id="PS50137"/>
    </source>
</evidence>
<evidence type="ECO:0000256" key="2">
    <source>
        <dbReference type="ARBA" id="ARBA00010183"/>
    </source>
</evidence>
<dbReference type="SMART" id="SM00358">
    <property type="entry name" value="DSRM"/>
    <property type="match status" value="1"/>
</dbReference>
<evidence type="ECO:0000256" key="4">
    <source>
        <dbReference type="ARBA" id="ARBA00022664"/>
    </source>
</evidence>
<dbReference type="AlphaFoldDB" id="A0A934SST5"/>
<dbReference type="InterPro" id="IPR000999">
    <property type="entry name" value="RNase_III_dom"/>
</dbReference>
<evidence type="ECO:0000256" key="1">
    <source>
        <dbReference type="ARBA" id="ARBA00000109"/>
    </source>
</evidence>
<feature type="domain" description="RNase III" evidence="11">
    <location>
        <begin position="9"/>
        <end position="129"/>
    </location>
</feature>
<dbReference type="InterPro" id="IPR011907">
    <property type="entry name" value="RNase_III"/>
</dbReference>
<dbReference type="FunFam" id="1.10.1520.10:FF:000001">
    <property type="entry name" value="Ribonuclease 3"/>
    <property type="match status" value="1"/>
</dbReference>
<dbReference type="GO" id="GO:0003725">
    <property type="term" value="F:double-stranded RNA binding"/>
    <property type="evidence" value="ECO:0007669"/>
    <property type="project" value="TreeGrafter"/>
</dbReference>
<keyword evidence="9" id="KW-0699">rRNA-binding</keyword>
<comment type="function">
    <text evidence="9">Digests double-stranded RNA. Involved in the processing of primary rRNA transcript to yield the immediate precursors to the large and small rRNAs (23S and 16S). Processes some mRNAs, and tRNAs when they are encoded in the rRNA operon. Processes pre-crRNA and tracrRNA of type II CRISPR loci if present in the organism.</text>
</comment>
<feature type="domain" description="DRBM" evidence="10">
    <location>
        <begin position="155"/>
        <end position="225"/>
    </location>
</feature>
<comment type="cofactor">
    <cofactor evidence="9">
        <name>Mg(2+)</name>
        <dbReference type="ChEBI" id="CHEBI:18420"/>
    </cofactor>
</comment>
<protein>
    <recommendedName>
        <fullName evidence="9">Ribonuclease 3</fullName>
        <ecNumber evidence="9">3.1.26.3</ecNumber>
    </recommendedName>
    <alternativeName>
        <fullName evidence="9">Ribonuclease III</fullName>
        <shortName evidence="9">RNase III</shortName>
    </alternativeName>
</protein>
<accession>A0A934SST5</accession>
<evidence type="ECO:0000256" key="6">
    <source>
        <dbReference type="ARBA" id="ARBA00022759"/>
    </source>
</evidence>
<dbReference type="GO" id="GO:0006364">
    <property type="term" value="P:rRNA processing"/>
    <property type="evidence" value="ECO:0007669"/>
    <property type="project" value="UniProtKB-UniRule"/>
</dbReference>